<accession>A0A0F9F5C1</accession>
<reference evidence="1" key="1">
    <citation type="journal article" date="2015" name="Nature">
        <title>Complex archaea that bridge the gap between prokaryotes and eukaryotes.</title>
        <authorList>
            <person name="Spang A."/>
            <person name="Saw J.H."/>
            <person name="Jorgensen S.L."/>
            <person name="Zaremba-Niedzwiedzka K."/>
            <person name="Martijn J."/>
            <person name="Lind A.E."/>
            <person name="van Eijk R."/>
            <person name="Schleper C."/>
            <person name="Guy L."/>
            <person name="Ettema T.J."/>
        </authorList>
    </citation>
    <scope>NUCLEOTIDE SEQUENCE</scope>
</reference>
<proteinExistence type="predicted"/>
<dbReference type="AlphaFoldDB" id="A0A0F9F5C1"/>
<organism evidence="1">
    <name type="scientific">marine sediment metagenome</name>
    <dbReference type="NCBI Taxonomy" id="412755"/>
    <lineage>
        <taxon>unclassified sequences</taxon>
        <taxon>metagenomes</taxon>
        <taxon>ecological metagenomes</taxon>
    </lineage>
</organism>
<gene>
    <name evidence="1" type="ORF">LCGC14_2285490</name>
</gene>
<dbReference type="EMBL" id="LAZR01031897">
    <property type="protein sequence ID" value="KKL52430.1"/>
    <property type="molecule type" value="Genomic_DNA"/>
</dbReference>
<name>A0A0F9F5C1_9ZZZZ</name>
<sequence>MYCSECKYLEVSFGEICSCENKDNIEWKDLHEWYRRGGKETKIYIARPTQRNRHNDCVMYKKSKE</sequence>
<comment type="caution">
    <text evidence="1">The sequence shown here is derived from an EMBL/GenBank/DDBJ whole genome shotgun (WGS) entry which is preliminary data.</text>
</comment>
<evidence type="ECO:0000313" key="1">
    <source>
        <dbReference type="EMBL" id="KKL52430.1"/>
    </source>
</evidence>
<protein>
    <submittedName>
        <fullName evidence="1">Uncharacterized protein</fullName>
    </submittedName>
</protein>